<reference evidence="1" key="1">
    <citation type="submission" date="2019-11" db="EMBL/GenBank/DDBJ databases">
        <title>Nori genome reveals adaptations in red seaweeds to the harsh intertidal environment.</title>
        <authorList>
            <person name="Wang D."/>
            <person name="Mao Y."/>
        </authorList>
    </citation>
    <scope>NUCLEOTIDE SEQUENCE</scope>
    <source>
        <tissue evidence="1">Gametophyte</tissue>
    </source>
</reference>
<sequence>MARRDPPRVATGRVRKEQPPASRQAAPRAWRPSPSGDAAPAGLPSDATRAASRAGAPAAAAAARVTPPPPAPPQPRVRIMYVDGGSAVAATVPPAALQVPRLQTIKQELEGADDEVRRQGTELVTRLRVSFSAAYARRIDSAVTVGGYRREKEQLAADESSLEEGAARLEGVKADIKAGRATMDARAKAMRADEEALKRAKADLERRKGRFDASAEANEVHADQAATEAEDAKQEELFQQLLNIVRYQ</sequence>
<name>A0ACC3CF51_PYRYE</name>
<keyword evidence="2" id="KW-1185">Reference proteome</keyword>
<protein>
    <submittedName>
        <fullName evidence="1">Uncharacterized protein</fullName>
    </submittedName>
</protein>
<proteinExistence type="predicted"/>
<accession>A0ACC3CF51</accession>
<dbReference type="Proteomes" id="UP000798662">
    <property type="component" value="Chromosome 3"/>
</dbReference>
<evidence type="ECO:0000313" key="1">
    <source>
        <dbReference type="EMBL" id="KAK1868401.1"/>
    </source>
</evidence>
<organism evidence="1 2">
    <name type="scientific">Pyropia yezoensis</name>
    <name type="common">Susabi-nori</name>
    <name type="synonym">Porphyra yezoensis</name>
    <dbReference type="NCBI Taxonomy" id="2788"/>
    <lineage>
        <taxon>Eukaryota</taxon>
        <taxon>Rhodophyta</taxon>
        <taxon>Bangiophyceae</taxon>
        <taxon>Bangiales</taxon>
        <taxon>Bangiaceae</taxon>
        <taxon>Pyropia</taxon>
    </lineage>
</organism>
<dbReference type="EMBL" id="CM020620">
    <property type="protein sequence ID" value="KAK1868401.1"/>
    <property type="molecule type" value="Genomic_DNA"/>
</dbReference>
<evidence type="ECO:0000313" key="2">
    <source>
        <dbReference type="Proteomes" id="UP000798662"/>
    </source>
</evidence>
<gene>
    <name evidence="1" type="ORF">I4F81_010890</name>
</gene>
<comment type="caution">
    <text evidence="1">The sequence shown here is derived from an EMBL/GenBank/DDBJ whole genome shotgun (WGS) entry which is preliminary data.</text>
</comment>